<dbReference type="OrthoDB" id="3235454at2759"/>
<proteinExistence type="predicted"/>
<evidence type="ECO:0000313" key="3">
    <source>
        <dbReference type="EMBL" id="KZT24919.1"/>
    </source>
</evidence>
<keyword evidence="1" id="KW-0175">Coiled coil</keyword>
<evidence type="ECO:0000256" key="1">
    <source>
        <dbReference type="SAM" id="Coils"/>
    </source>
</evidence>
<dbReference type="Proteomes" id="UP000076761">
    <property type="component" value="Unassembled WGS sequence"/>
</dbReference>
<keyword evidence="4" id="KW-1185">Reference proteome</keyword>
<evidence type="ECO:0000256" key="2">
    <source>
        <dbReference type="SAM" id="MobiDB-lite"/>
    </source>
</evidence>
<dbReference type="AlphaFoldDB" id="A0A165SBI1"/>
<dbReference type="EMBL" id="KV425574">
    <property type="protein sequence ID" value="KZT24919.1"/>
    <property type="molecule type" value="Genomic_DNA"/>
</dbReference>
<feature type="compositionally biased region" description="Polar residues" evidence="2">
    <location>
        <begin position="21"/>
        <end position="32"/>
    </location>
</feature>
<protein>
    <submittedName>
        <fullName evidence="3">Uncharacterized protein</fullName>
    </submittedName>
</protein>
<reference evidence="3 4" key="1">
    <citation type="journal article" date="2016" name="Mol. Biol. Evol.">
        <title>Comparative Genomics of Early-Diverging Mushroom-Forming Fungi Provides Insights into the Origins of Lignocellulose Decay Capabilities.</title>
        <authorList>
            <person name="Nagy L.G."/>
            <person name="Riley R."/>
            <person name="Tritt A."/>
            <person name="Adam C."/>
            <person name="Daum C."/>
            <person name="Floudas D."/>
            <person name="Sun H."/>
            <person name="Yadav J.S."/>
            <person name="Pangilinan J."/>
            <person name="Larsson K.H."/>
            <person name="Matsuura K."/>
            <person name="Barry K."/>
            <person name="Labutti K."/>
            <person name="Kuo R."/>
            <person name="Ohm R.A."/>
            <person name="Bhattacharya S.S."/>
            <person name="Shirouzu T."/>
            <person name="Yoshinaga Y."/>
            <person name="Martin F.M."/>
            <person name="Grigoriev I.V."/>
            <person name="Hibbett D.S."/>
        </authorList>
    </citation>
    <scope>NUCLEOTIDE SEQUENCE [LARGE SCALE GENOMIC DNA]</scope>
    <source>
        <strain evidence="3 4">HHB14362 ss-1</strain>
    </source>
</reference>
<feature type="coiled-coil region" evidence="1">
    <location>
        <begin position="49"/>
        <end position="83"/>
    </location>
</feature>
<accession>A0A165SBI1</accession>
<organism evidence="3 4">
    <name type="scientific">Neolentinus lepideus HHB14362 ss-1</name>
    <dbReference type="NCBI Taxonomy" id="1314782"/>
    <lineage>
        <taxon>Eukaryota</taxon>
        <taxon>Fungi</taxon>
        <taxon>Dikarya</taxon>
        <taxon>Basidiomycota</taxon>
        <taxon>Agaricomycotina</taxon>
        <taxon>Agaricomycetes</taxon>
        <taxon>Gloeophyllales</taxon>
        <taxon>Gloeophyllaceae</taxon>
        <taxon>Neolentinus</taxon>
    </lineage>
</organism>
<feature type="region of interest" description="Disordered" evidence="2">
    <location>
        <begin position="1"/>
        <end position="33"/>
    </location>
</feature>
<gene>
    <name evidence="3" type="ORF">NEOLEDRAFT_1242028</name>
</gene>
<dbReference type="InParanoid" id="A0A165SBI1"/>
<evidence type="ECO:0000313" key="4">
    <source>
        <dbReference type="Proteomes" id="UP000076761"/>
    </source>
</evidence>
<sequence>MPRITAAQQKKKTEVDELEVTLSQQSASSDDSGNMLAVVAQQMQASWEKKKKEKETKFLQLAKRELEKDLTAHATRLAKNTEEMNKAYETFVAAYAAAEDEIRALWVAIADEQEIFVDLARRKLLSSTAAEQAREDAQLGGMAACKRACEDLGSLIGSLSAS</sequence>
<name>A0A165SBI1_9AGAM</name>